<organism evidence="1 2">
    <name type="scientific">Ancylobacter koreensis</name>
    <dbReference type="NCBI Taxonomy" id="266121"/>
    <lineage>
        <taxon>Bacteria</taxon>
        <taxon>Pseudomonadati</taxon>
        <taxon>Pseudomonadota</taxon>
        <taxon>Alphaproteobacteria</taxon>
        <taxon>Hyphomicrobiales</taxon>
        <taxon>Xanthobacteraceae</taxon>
        <taxon>Ancylobacter</taxon>
    </lineage>
</organism>
<comment type="caution">
    <text evidence="1">The sequence shown here is derived from an EMBL/GenBank/DDBJ whole genome shotgun (WGS) entry which is preliminary data.</text>
</comment>
<name>A0ABT0DKV0_9HYPH</name>
<reference evidence="1 2" key="1">
    <citation type="submission" date="2022-04" db="EMBL/GenBank/DDBJ databases">
        <authorList>
            <person name="Grouzdev D.S."/>
            <person name="Pantiukh K.S."/>
            <person name="Krutkina M.S."/>
        </authorList>
    </citation>
    <scope>NUCLEOTIDE SEQUENCE [LARGE SCALE GENOMIC DNA]</scope>
    <source>
        <strain evidence="1 2">Jip08</strain>
    </source>
</reference>
<dbReference type="Proteomes" id="UP001202867">
    <property type="component" value="Unassembled WGS sequence"/>
</dbReference>
<evidence type="ECO:0000313" key="2">
    <source>
        <dbReference type="Proteomes" id="UP001202867"/>
    </source>
</evidence>
<evidence type="ECO:0000313" key="1">
    <source>
        <dbReference type="EMBL" id="MCK0207911.1"/>
    </source>
</evidence>
<dbReference type="EMBL" id="JALKCG010000002">
    <property type="protein sequence ID" value="MCK0207911.1"/>
    <property type="molecule type" value="Genomic_DNA"/>
</dbReference>
<protein>
    <submittedName>
        <fullName evidence="1">Uncharacterized protein</fullName>
    </submittedName>
</protein>
<dbReference type="RefSeq" id="WP_247199907.1">
    <property type="nucleotide sequence ID" value="NZ_JALKCG010000002.1"/>
</dbReference>
<reference evidence="2" key="2">
    <citation type="submission" date="2023-07" db="EMBL/GenBank/DDBJ databases">
        <title>Ancylobacter moscoviensis sp. nov., facultatively methylotrophic bacteria from activated sludge and the reclassification of Starkeya novella (Starkey 1934) Kelly et al. 2000 as Ancylobacter novellus comb. nov., Starkeya koreensis Im et al. 2006 as Ancylobacter koreensis comb.nov., Angulomicrobium tetraedrale Vasil'eva et al. 1986 as Ancylobacter tetraedralis comb. nov., Angulomicrobium amanitiforme Fritz et al. 2004 as Ancylobacter amanitiformis comb. nov. and Methylorhabdus multivorans Doronina et al. 1996 as Ancylobacter multivorans comb. nov. and emended description of the genus Ancylobacter.</title>
        <authorList>
            <person name="Doronina N."/>
            <person name="Chemodurova A."/>
            <person name="Grouzdev D."/>
            <person name="Koziaeva V."/>
            <person name="Shi W."/>
            <person name="Wu L."/>
            <person name="Kaparullina E."/>
        </authorList>
    </citation>
    <scope>NUCLEOTIDE SEQUENCE [LARGE SCALE GENOMIC DNA]</scope>
    <source>
        <strain evidence="2">Jip08</strain>
    </source>
</reference>
<sequence>MSANEGRRRLDRASLPPLALLRYEKALAETLHGFLAELCLTNAGVVMAYLSGQQDGNIDDLIASSAELFLKPGQFHYARRAVIDSDWGLPPLVSIAMSFRRPELTAEFHIVFDADAIGVHIDSIDFAAVPTAGEAEDLSRFEAALAAARLSAH</sequence>
<proteinExistence type="predicted"/>
<accession>A0ABT0DKV0</accession>
<keyword evidence="2" id="KW-1185">Reference proteome</keyword>
<gene>
    <name evidence="1" type="ORF">MWN33_07675</name>
</gene>